<sequence length="126" mass="13523">MQYCLLMHYQEGGEIGLTDEDMAPARAAFAKYADDLDAAGVLVGTQVLQSAHASTTFTAREGTPRIQDGPFADTKERLGGVFVVDVPDLDAALSWAERCPAAAWGSIEIRPVAVTYASGKGWYQPE</sequence>
<dbReference type="SUPFAM" id="SSF54909">
    <property type="entry name" value="Dimeric alpha+beta barrel"/>
    <property type="match status" value="1"/>
</dbReference>
<reference evidence="3 4" key="1">
    <citation type="submission" date="2017-02" db="EMBL/GenBank/DDBJ databases">
        <title>The new phylogeny of genus Mycobacterium.</title>
        <authorList>
            <person name="Tortoli E."/>
            <person name="Trovato A."/>
            <person name="Cirillo D.M."/>
        </authorList>
    </citation>
    <scope>NUCLEOTIDE SEQUENCE [LARGE SCALE GENOMIC DNA]</scope>
    <source>
        <strain evidence="3 4">DSM 45057</strain>
    </source>
</reference>
<protein>
    <recommendedName>
        <fullName evidence="2">YCII-related domain-containing protein</fullName>
    </recommendedName>
</protein>
<dbReference type="Gene3D" id="3.30.70.1060">
    <property type="entry name" value="Dimeric alpha+beta barrel"/>
    <property type="match status" value="1"/>
</dbReference>
<organism evidence="3 4">
    <name type="scientific">Mycobacterium angelicum</name>
    <dbReference type="NCBI Taxonomy" id="470074"/>
    <lineage>
        <taxon>Bacteria</taxon>
        <taxon>Bacillati</taxon>
        <taxon>Actinomycetota</taxon>
        <taxon>Actinomycetes</taxon>
        <taxon>Mycobacteriales</taxon>
        <taxon>Mycobacteriaceae</taxon>
        <taxon>Mycobacterium</taxon>
    </lineage>
</organism>
<gene>
    <name evidence="3" type="ORF">BST12_06225</name>
</gene>
<keyword evidence="4" id="KW-1185">Reference proteome</keyword>
<comment type="caution">
    <text evidence="3">The sequence shown here is derived from an EMBL/GenBank/DDBJ whole genome shotgun (WGS) entry which is preliminary data.</text>
</comment>
<comment type="similarity">
    <text evidence="1">Belongs to the YciI family.</text>
</comment>
<dbReference type="RefSeq" id="WP_083112144.1">
    <property type="nucleotide sequence ID" value="NZ_JACKTS010000016.1"/>
</dbReference>
<dbReference type="AlphaFoldDB" id="A0A1X0A162"/>
<dbReference type="InterPro" id="IPR011008">
    <property type="entry name" value="Dimeric_a/b-barrel"/>
</dbReference>
<evidence type="ECO:0000256" key="1">
    <source>
        <dbReference type="ARBA" id="ARBA00007689"/>
    </source>
</evidence>
<name>A0A1X0A162_MYCAN</name>
<dbReference type="PANTHER" id="PTHR35174:SF3">
    <property type="entry name" value="BLL7171 PROTEIN"/>
    <property type="match status" value="1"/>
</dbReference>
<accession>A0A1X0A162</accession>
<dbReference type="Pfam" id="PF03795">
    <property type="entry name" value="YCII"/>
    <property type="match status" value="1"/>
</dbReference>
<proteinExistence type="inferred from homology"/>
<feature type="domain" description="YCII-related" evidence="2">
    <location>
        <begin position="1"/>
        <end position="112"/>
    </location>
</feature>
<evidence type="ECO:0000313" key="3">
    <source>
        <dbReference type="EMBL" id="ORA23760.1"/>
    </source>
</evidence>
<dbReference type="InterPro" id="IPR005545">
    <property type="entry name" value="YCII"/>
</dbReference>
<dbReference type="Proteomes" id="UP000192284">
    <property type="component" value="Unassembled WGS sequence"/>
</dbReference>
<evidence type="ECO:0000259" key="2">
    <source>
        <dbReference type="Pfam" id="PF03795"/>
    </source>
</evidence>
<dbReference type="OrthoDB" id="668782at2"/>
<dbReference type="EMBL" id="MVHE01000006">
    <property type="protein sequence ID" value="ORA23760.1"/>
    <property type="molecule type" value="Genomic_DNA"/>
</dbReference>
<evidence type="ECO:0000313" key="4">
    <source>
        <dbReference type="Proteomes" id="UP000192284"/>
    </source>
</evidence>
<dbReference type="PANTHER" id="PTHR35174">
    <property type="entry name" value="BLL7171 PROTEIN-RELATED"/>
    <property type="match status" value="1"/>
</dbReference>